<dbReference type="Proteomes" id="UP000248961">
    <property type="component" value="Unassembled WGS sequence"/>
</dbReference>
<evidence type="ECO:0000313" key="2">
    <source>
        <dbReference type="Proteomes" id="UP000248961"/>
    </source>
</evidence>
<accession>A0A395HZL1</accession>
<name>A0A395HZL1_ASPHC</name>
<organism evidence="1 2">
    <name type="scientific">Aspergillus homomorphus (strain CBS 101889)</name>
    <dbReference type="NCBI Taxonomy" id="1450537"/>
    <lineage>
        <taxon>Eukaryota</taxon>
        <taxon>Fungi</taxon>
        <taxon>Dikarya</taxon>
        <taxon>Ascomycota</taxon>
        <taxon>Pezizomycotina</taxon>
        <taxon>Eurotiomycetes</taxon>
        <taxon>Eurotiomycetidae</taxon>
        <taxon>Eurotiales</taxon>
        <taxon>Aspergillaceae</taxon>
        <taxon>Aspergillus</taxon>
        <taxon>Aspergillus subgen. Circumdati</taxon>
    </lineage>
</organism>
<keyword evidence="2" id="KW-1185">Reference proteome</keyword>
<dbReference type="GeneID" id="37203499"/>
<dbReference type="EMBL" id="KZ824280">
    <property type="protein sequence ID" value="RAL13240.1"/>
    <property type="molecule type" value="Genomic_DNA"/>
</dbReference>
<dbReference type="VEuPathDB" id="FungiDB:BO97DRAFT_45763"/>
<gene>
    <name evidence="1" type="ORF">BO97DRAFT_45763</name>
</gene>
<sequence>MILATAVDPDTKLVGYNAQAGFIIAGYSPPHGIYARNWPFGTSPPYRRDWKHRGTLSTHKPPGYSV</sequence>
<reference evidence="1 2" key="1">
    <citation type="submission" date="2018-02" db="EMBL/GenBank/DDBJ databases">
        <title>The genomes of Aspergillus section Nigri reveals drivers in fungal speciation.</title>
        <authorList>
            <consortium name="DOE Joint Genome Institute"/>
            <person name="Vesth T.C."/>
            <person name="Nybo J."/>
            <person name="Theobald S."/>
            <person name="Brandl J."/>
            <person name="Frisvad J.C."/>
            <person name="Nielsen K.F."/>
            <person name="Lyhne E.K."/>
            <person name="Kogle M.E."/>
            <person name="Kuo A."/>
            <person name="Riley R."/>
            <person name="Clum A."/>
            <person name="Nolan M."/>
            <person name="Lipzen A."/>
            <person name="Salamov A."/>
            <person name="Henrissat B."/>
            <person name="Wiebenga A."/>
            <person name="De vries R.P."/>
            <person name="Grigoriev I.V."/>
            <person name="Mortensen U.H."/>
            <person name="Andersen M.R."/>
            <person name="Baker S.E."/>
        </authorList>
    </citation>
    <scope>NUCLEOTIDE SEQUENCE [LARGE SCALE GENOMIC DNA]</scope>
    <source>
        <strain evidence="1 2">CBS 101889</strain>
    </source>
</reference>
<dbReference type="RefSeq" id="XP_025552394.1">
    <property type="nucleotide sequence ID" value="XM_025699210.1"/>
</dbReference>
<dbReference type="AlphaFoldDB" id="A0A395HZL1"/>
<evidence type="ECO:0000313" key="1">
    <source>
        <dbReference type="EMBL" id="RAL13240.1"/>
    </source>
</evidence>
<protein>
    <submittedName>
        <fullName evidence="1">Uncharacterized protein</fullName>
    </submittedName>
</protein>
<proteinExistence type="predicted"/>